<organism evidence="1 2">
    <name type="scientific">Mycena sanguinolenta</name>
    <dbReference type="NCBI Taxonomy" id="230812"/>
    <lineage>
        <taxon>Eukaryota</taxon>
        <taxon>Fungi</taxon>
        <taxon>Dikarya</taxon>
        <taxon>Basidiomycota</taxon>
        <taxon>Agaricomycotina</taxon>
        <taxon>Agaricomycetes</taxon>
        <taxon>Agaricomycetidae</taxon>
        <taxon>Agaricales</taxon>
        <taxon>Marasmiineae</taxon>
        <taxon>Mycenaceae</taxon>
        <taxon>Mycena</taxon>
    </lineage>
</organism>
<name>A0A8H7CSH6_9AGAR</name>
<dbReference type="Proteomes" id="UP000623467">
    <property type="component" value="Unassembled WGS sequence"/>
</dbReference>
<sequence>MRNGRGQGTYIRSRERMKTYAAIVLVANVRCISWECSTCAAAMTDRQADMLLIPVKKGGSSRKQDAAIFERRRCRRVQAPASFRLAQPRRRILGPTLTLYLNCSIDEGQLEERVKDINSLPAPPEKLALFASC</sequence>
<dbReference type="EMBL" id="JACAZH010000019">
    <property type="protein sequence ID" value="KAF7346496.1"/>
    <property type="molecule type" value="Genomic_DNA"/>
</dbReference>
<dbReference type="AlphaFoldDB" id="A0A8H7CSH6"/>
<gene>
    <name evidence="1" type="ORF">MSAN_01877700</name>
</gene>
<evidence type="ECO:0000313" key="1">
    <source>
        <dbReference type="EMBL" id="KAF7346496.1"/>
    </source>
</evidence>
<keyword evidence="2" id="KW-1185">Reference proteome</keyword>
<protein>
    <submittedName>
        <fullName evidence="1">Uncharacterized protein</fullName>
    </submittedName>
</protein>
<comment type="caution">
    <text evidence="1">The sequence shown here is derived from an EMBL/GenBank/DDBJ whole genome shotgun (WGS) entry which is preliminary data.</text>
</comment>
<reference evidence="1" key="1">
    <citation type="submission" date="2020-05" db="EMBL/GenBank/DDBJ databases">
        <title>Mycena genomes resolve the evolution of fungal bioluminescence.</title>
        <authorList>
            <person name="Tsai I.J."/>
        </authorList>
    </citation>
    <scope>NUCLEOTIDE SEQUENCE</scope>
    <source>
        <strain evidence="1">160909Yilan</strain>
    </source>
</reference>
<evidence type="ECO:0000313" key="2">
    <source>
        <dbReference type="Proteomes" id="UP000623467"/>
    </source>
</evidence>
<accession>A0A8H7CSH6</accession>
<proteinExistence type="predicted"/>